<dbReference type="Gene3D" id="3.40.47.10">
    <property type="match status" value="2"/>
</dbReference>
<dbReference type="CDD" id="cd00751">
    <property type="entry name" value="thiolase"/>
    <property type="match status" value="1"/>
</dbReference>
<dbReference type="STRING" id="909613.UO65_5923"/>
<dbReference type="FunFam" id="3.40.47.10:FF:000010">
    <property type="entry name" value="Acetyl-CoA acetyltransferase (Thiolase)"/>
    <property type="match status" value="1"/>
</dbReference>
<dbReference type="Pfam" id="PF00108">
    <property type="entry name" value="Thiolase_N"/>
    <property type="match status" value="1"/>
</dbReference>
<dbReference type="PATRIC" id="fig|909613.9.peg.5924"/>
<organism evidence="9 10">
    <name type="scientific">Actinokineospora spheciospongiae</name>
    <dbReference type="NCBI Taxonomy" id="909613"/>
    <lineage>
        <taxon>Bacteria</taxon>
        <taxon>Bacillati</taxon>
        <taxon>Actinomycetota</taxon>
        <taxon>Actinomycetes</taxon>
        <taxon>Pseudonocardiales</taxon>
        <taxon>Pseudonocardiaceae</taxon>
        <taxon>Actinokineospora</taxon>
    </lineage>
</organism>
<evidence type="ECO:0000256" key="1">
    <source>
        <dbReference type="ARBA" id="ARBA00010982"/>
    </source>
</evidence>
<evidence type="ECO:0000256" key="6">
    <source>
        <dbReference type="SAM" id="MobiDB-lite"/>
    </source>
</evidence>
<evidence type="ECO:0000259" key="7">
    <source>
        <dbReference type="Pfam" id="PF00108"/>
    </source>
</evidence>
<feature type="domain" description="Thiolase N-terminal" evidence="7">
    <location>
        <begin position="234"/>
        <end position="498"/>
    </location>
</feature>
<keyword evidence="3 9" id="KW-0808">Transferase</keyword>
<dbReference type="InterPro" id="IPR020617">
    <property type="entry name" value="Thiolase_C"/>
</dbReference>
<dbReference type="InterPro" id="IPR016039">
    <property type="entry name" value="Thiolase-like"/>
</dbReference>
<keyword evidence="4 9" id="KW-0012">Acyltransferase</keyword>
<feature type="domain" description="Thiolase C-terminal" evidence="8">
    <location>
        <begin position="508"/>
        <end position="632"/>
    </location>
</feature>
<feature type="compositionally biased region" description="Basic and acidic residues" evidence="6">
    <location>
        <begin position="73"/>
        <end position="90"/>
    </location>
</feature>
<evidence type="ECO:0000313" key="9">
    <source>
        <dbReference type="EMBL" id="EWC58806.1"/>
    </source>
</evidence>
<dbReference type="PANTHER" id="PTHR18919:SF107">
    <property type="entry name" value="ACETYL-COA ACETYLTRANSFERASE, CYTOSOLIC"/>
    <property type="match status" value="1"/>
</dbReference>
<reference evidence="9 10" key="1">
    <citation type="journal article" date="2014" name="Genome Announc.">
        <title>Draft Genome Sequence of the Antitrypanosomally Active Sponge-Associated Bacterium Actinokineospora sp. Strain EG49.</title>
        <authorList>
            <person name="Harjes J."/>
            <person name="Ryu T."/>
            <person name="Abdelmohsen U.R."/>
            <person name="Moitinho-Silva L."/>
            <person name="Horn H."/>
            <person name="Ravasi T."/>
            <person name="Hentschel U."/>
        </authorList>
    </citation>
    <scope>NUCLEOTIDE SEQUENCE [LARGE SCALE GENOMIC DNA]</scope>
    <source>
        <strain evidence="9 10">EG49</strain>
    </source>
</reference>
<dbReference type="GO" id="GO:0003985">
    <property type="term" value="F:acetyl-CoA C-acetyltransferase activity"/>
    <property type="evidence" value="ECO:0007669"/>
    <property type="project" value="UniProtKB-EC"/>
</dbReference>
<dbReference type="SUPFAM" id="SSF53901">
    <property type="entry name" value="Thiolase-like"/>
    <property type="match status" value="2"/>
</dbReference>
<feature type="compositionally biased region" description="Basic and acidic residues" evidence="6">
    <location>
        <begin position="448"/>
        <end position="457"/>
    </location>
</feature>
<evidence type="ECO:0000256" key="3">
    <source>
        <dbReference type="ARBA" id="ARBA00022679"/>
    </source>
</evidence>
<dbReference type="NCBIfam" id="TIGR01930">
    <property type="entry name" value="AcCoA-C-Actrans"/>
    <property type="match status" value="1"/>
</dbReference>
<feature type="region of interest" description="Disordered" evidence="6">
    <location>
        <begin position="66"/>
        <end position="108"/>
    </location>
</feature>
<evidence type="ECO:0000256" key="5">
    <source>
        <dbReference type="ARBA" id="ARBA00040529"/>
    </source>
</evidence>
<evidence type="ECO:0000256" key="4">
    <source>
        <dbReference type="ARBA" id="ARBA00023315"/>
    </source>
</evidence>
<accession>W7IQJ3</accession>
<protein>
    <recommendedName>
        <fullName evidence="5">Probable acetyl-CoA acetyltransferase</fullName>
        <ecNumber evidence="2">2.3.1.9</ecNumber>
    </recommendedName>
</protein>
<comment type="similarity">
    <text evidence="1">Belongs to the thiolase-like superfamily. Thiolase family.</text>
</comment>
<proteinExistence type="inferred from homology"/>
<dbReference type="InterPro" id="IPR002155">
    <property type="entry name" value="Thiolase"/>
</dbReference>
<dbReference type="EC" id="2.3.1.9" evidence="2"/>
<gene>
    <name evidence="9" type="ORF">UO65_5923</name>
</gene>
<dbReference type="AlphaFoldDB" id="W7IQJ3"/>
<dbReference type="eggNOG" id="COG0183">
    <property type="taxonomic scope" value="Bacteria"/>
</dbReference>
<dbReference type="PANTHER" id="PTHR18919">
    <property type="entry name" value="ACETYL-COA C-ACYLTRANSFERASE"/>
    <property type="match status" value="1"/>
</dbReference>
<feature type="region of interest" description="Disordered" evidence="6">
    <location>
        <begin position="438"/>
        <end position="457"/>
    </location>
</feature>
<dbReference type="Proteomes" id="UP000019277">
    <property type="component" value="Unassembled WGS sequence"/>
</dbReference>
<dbReference type="NCBIfam" id="NF004853">
    <property type="entry name" value="PRK06205.1"/>
    <property type="match status" value="1"/>
</dbReference>
<evidence type="ECO:0000313" key="10">
    <source>
        <dbReference type="Proteomes" id="UP000019277"/>
    </source>
</evidence>
<comment type="caution">
    <text evidence="9">The sequence shown here is derived from an EMBL/GenBank/DDBJ whole genome shotgun (WGS) entry which is preliminary data.</text>
</comment>
<evidence type="ECO:0000259" key="8">
    <source>
        <dbReference type="Pfam" id="PF02803"/>
    </source>
</evidence>
<dbReference type="InterPro" id="IPR020616">
    <property type="entry name" value="Thiolase_N"/>
</dbReference>
<dbReference type="EMBL" id="AYXG01000228">
    <property type="protein sequence ID" value="EWC58806.1"/>
    <property type="molecule type" value="Genomic_DNA"/>
</dbReference>
<keyword evidence="10" id="KW-1185">Reference proteome</keyword>
<feature type="region of interest" description="Disordered" evidence="6">
    <location>
        <begin position="164"/>
        <end position="229"/>
    </location>
</feature>
<evidence type="ECO:0000256" key="2">
    <source>
        <dbReference type="ARBA" id="ARBA00012705"/>
    </source>
</evidence>
<dbReference type="Pfam" id="PF02803">
    <property type="entry name" value="Thiolase_C"/>
    <property type="match status" value="1"/>
</dbReference>
<name>W7IQJ3_9PSEU</name>
<sequence length="633" mass="65815">MCRTAPRAGLRGASELQQHPRVSQGVGLDVLQVQELRDTLVHRAAHLLVDLRADRGAVDLDEAVPGEELGLEGQHEDPRQAQLAGDRDQPVGEQVPDTPAQRLGAHGDGADLGDVLPQDVQRAAAHQLAVDLDHPELLDVLVQGHRGLGEQDLADVGVDDLLHGPDVGGLRPAHNRSHPRESSPAPPVRRAGTGTGARHRVAQHIARSAPAGQAGDPGPPGRAGSGGAAMRQAVICEPVRTAVGRFGGVYTGVPVTELAATVIRELLARTGVDPALVDDVVFGQCHPNGEAPALGRVAALDAGLPVGVPGTQLDRRCGSGLQAVLDAAMRVQTGAADVVVAGGAENMSQVEFYSTAMRWGVKGTGVELHDRLARARVTAGGVNFPVDGGMVETAENLRREYRVSRTAQDELSARSHQRAVAAIEAGRFAEEIVPVAVPGKRGKPATPVDRDEHPRADTTTETLAGLKPIMGRQDPGATVTAGNASGQNDGAAACLVTTPERAAELGLRPLARLVSWAAAGVPPHLMGLGPVPATAKALDRAGLTLADVDLVELNEAFAAQVLAVAAEWGLTGADWDRVNVNGSGISLGHPLGATGVRILTTMLRELDRREGRYALETMCIGGGQGLAAVFERV</sequence>